<evidence type="ECO:0000256" key="2">
    <source>
        <dbReference type="ARBA" id="ARBA00049988"/>
    </source>
</evidence>
<dbReference type="InterPro" id="IPR014795">
    <property type="entry name" value="TacA_1-like"/>
</dbReference>
<proteinExistence type="inferred from homology"/>
<protein>
    <submittedName>
        <fullName evidence="3">DUF1778 domain-containing protein</fullName>
    </submittedName>
</protein>
<evidence type="ECO:0000313" key="4">
    <source>
        <dbReference type="Proteomes" id="UP001056610"/>
    </source>
</evidence>
<keyword evidence="1" id="KW-1277">Toxin-antitoxin system</keyword>
<keyword evidence="4" id="KW-1185">Reference proteome</keyword>
<dbReference type="SUPFAM" id="SSF47598">
    <property type="entry name" value="Ribbon-helix-helix"/>
    <property type="match status" value="1"/>
</dbReference>
<dbReference type="Pfam" id="PF08681">
    <property type="entry name" value="TacA1"/>
    <property type="match status" value="1"/>
</dbReference>
<dbReference type="InterPro" id="IPR010985">
    <property type="entry name" value="Ribbon_hlx_hlx"/>
</dbReference>
<evidence type="ECO:0000313" key="3">
    <source>
        <dbReference type="EMBL" id="UQX11306.1"/>
    </source>
</evidence>
<dbReference type="Gene3D" id="1.20.5.780">
    <property type="entry name" value="Single helix bin"/>
    <property type="match status" value="1"/>
</dbReference>
<organism evidence="3 4">
    <name type="scientific">Candidatus Mycobacterium methanotrophicum</name>
    <dbReference type="NCBI Taxonomy" id="2943498"/>
    <lineage>
        <taxon>Bacteria</taxon>
        <taxon>Bacillati</taxon>
        <taxon>Actinomycetota</taxon>
        <taxon>Actinomycetes</taxon>
        <taxon>Mycobacteriales</taxon>
        <taxon>Mycobacteriaceae</taxon>
        <taxon>Mycobacterium</taxon>
    </lineage>
</organism>
<accession>A0ABY4QL45</accession>
<dbReference type="Proteomes" id="UP001056610">
    <property type="component" value="Chromosome"/>
</dbReference>
<dbReference type="PANTHER" id="PTHR35401">
    <property type="entry name" value="COPG FAMILY HELIX-TURN-HELIX PROTEIN-RELATED-RELATED"/>
    <property type="match status" value="1"/>
</dbReference>
<sequence length="92" mass="10130">MTSMKDGRLQLRVDATSKRRLEEAAAEAHLSVTAFVLQAANQAADNVLAERQTIHLSPDSAAIFAEALNQPARVNERLAATLKRPTKFTWLD</sequence>
<name>A0ABY4QL45_9MYCO</name>
<comment type="similarity">
    <text evidence="2">Belongs to the TacA antitoxin family.</text>
</comment>
<dbReference type="PANTHER" id="PTHR35401:SF2">
    <property type="entry name" value="ABC-TYPE TRANSPORT SYSTEM"/>
    <property type="match status" value="1"/>
</dbReference>
<dbReference type="EMBL" id="CP097320">
    <property type="protein sequence ID" value="UQX11306.1"/>
    <property type="molecule type" value="Genomic_DNA"/>
</dbReference>
<gene>
    <name evidence="3" type="ORF">M5I08_01835</name>
</gene>
<dbReference type="RefSeq" id="WP_249763046.1">
    <property type="nucleotide sequence ID" value="NZ_CP097320.1"/>
</dbReference>
<reference evidence="3" key="1">
    <citation type="submission" date="2022-05" db="EMBL/GenBank/DDBJ databases">
        <title>A methanotrophic Mycobacterium dominates a cave microbial ecosystem.</title>
        <authorList>
            <person name="Van Spanning R.J.M."/>
            <person name="Guan Q."/>
            <person name="Melkonian C."/>
            <person name="Gallant J."/>
            <person name="Polerecky L."/>
            <person name="Flot J.-F."/>
            <person name="Brandt B.W."/>
            <person name="Braster M."/>
            <person name="Iturbe Espinoza P."/>
            <person name="Aerts J."/>
            <person name="Meima-Franke M."/>
            <person name="Piersma S.R."/>
            <person name="Bunduc C."/>
            <person name="Ummels R."/>
            <person name="Pain A."/>
            <person name="Fleming E.J."/>
            <person name="van der Wel N."/>
            <person name="Gherman V.D."/>
            <person name="Sarbu S.M."/>
            <person name="Bodelier P.L.E."/>
            <person name="Bitter W."/>
        </authorList>
    </citation>
    <scope>NUCLEOTIDE SEQUENCE</scope>
    <source>
        <strain evidence="3">Sulfur Cave</strain>
    </source>
</reference>
<evidence type="ECO:0000256" key="1">
    <source>
        <dbReference type="ARBA" id="ARBA00022649"/>
    </source>
</evidence>